<keyword evidence="10" id="KW-0746">Sphingolipid metabolism</keyword>
<keyword evidence="8" id="KW-0378">Hydrolase</keyword>
<dbReference type="PANTHER" id="PTHR16320">
    <property type="entry name" value="SPHINGOMYELINASE FAMILY MEMBER"/>
    <property type="match status" value="1"/>
</dbReference>
<comment type="pathway">
    <text evidence="2">Lipid metabolism; sphingolipid metabolism.</text>
</comment>
<evidence type="ECO:0000256" key="9">
    <source>
        <dbReference type="ARBA" id="ARBA00022842"/>
    </source>
</evidence>
<dbReference type="GO" id="GO:0004767">
    <property type="term" value="F:sphingomyelin phosphodiesterase activity"/>
    <property type="evidence" value="ECO:0007669"/>
    <property type="project" value="UniProtKB-EC"/>
</dbReference>
<dbReference type="InterPro" id="IPR005135">
    <property type="entry name" value="Endo/exonuclease/phosphatase"/>
</dbReference>
<dbReference type="SUPFAM" id="SSF56219">
    <property type="entry name" value="DNase I-like"/>
    <property type="match status" value="1"/>
</dbReference>
<evidence type="ECO:0000256" key="3">
    <source>
        <dbReference type="ARBA" id="ARBA00004991"/>
    </source>
</evidence>
<keyword evidence="17" id="KW-1185">Reference proteome</keyword>
<dbReference type="eggNOG" id="KOG3873">
    <property type="taxonomic scope" value="Eukaryota"/>
</dbReference>
<evidence type="ECO:0000256" key="6">
    <source>
        <dbReference type="ARBA" id="ARBA00022692"/>
    </source>
</evidence>
<dbReference type="Gene3D" id="3.60.10.10">
    <property type="entry name" value="Endonuclease/exonuclease/phosphatase"/>
    <property type="match status" value="1"/>
</dbReference>
<reference evidence="16" key="1">
    <citation type="submission" date="2015-05" db="UniProtKB">
        <authorList>
            <consortium name="EnsemblMetazoa"/>
        </authorList>
    </citation>
    <scope>IDENTIFICATION</scope>
</reference>
<evidence type="ECO:0000256" key="7">
    <source>
        <dbReference type="ARBA" id="ARBA00022723"/>
    </source>
</evidence>
<evidence type="ECO:0000256" key="5">
    <source>
        <dbReference type="ARBA" id="ARBA00012369"/>
    </source>
</evidence>
<feature type="transmembrane region" description="Helical" evidence="14">
    <location>
        <begin position="321"/>
        <end position="341"/>
    </location>
</feature>
<keyword evidence="9" id="KW-0460">Magnesium</keyword>
<evidence type="ECO:0000256" key="1">
    <source>
        <dbReference type="ARBA" id="ARBA00004141"/>
    </source>
</evidence>
<evidence type="ECO:0000256" key="11">
    <source>
        <dbReference type="ARBA" id="ARBA00022989"/>
    </source>
</evidence>
<evidence type="ECO:0000256" key="14">
    <source>
        <dbReference type="SAM" id="Phobius"/>
    </source>
</evidence>
<dbReference type="EnsemblMetazoa" id="RPRC002080-RA">
    <property type="protein sequence ID" value="RPRC002080-PA"/>
    <property type="gene ID" value="RPRC002080"/>
</dbReference>
<dbReference type="Pfam" id="PF03372">
    <property type="entry name" value="Exo_endo_phos"/>
    <property type="match status" value="1"/>
</dbReference>
<keyword evidence="6 14" id="KW-0812">Transmembrane</keyword>
<proteinExistence type="inferred from homology"/>
<evidence type="ECO:0000256" key="10">
    <source>
        <dbReference type="ARBA" id="ARBA00022919"/>
    </source>
</evidence>
<dbReference type="GO" id="GO:0016020">
    <property type="term" value="C:membrane"/>
    <property type="evidence" value="ECO:0007669"/>
    <property type="project" value="UniProtKB-SubCell"/>
</dbReference>
<dbReference type="EC" id="3.1.4.12" evidence="5"/>
<evidence type="ECO:0000313" key="16">
    <source>
        <dbReference type="EnsemblMetazoa" id="RPRC002080-PA"/>
    </source>
</evidence>
<dbReference type="FunCoup" id="T1HDG3">
    <property type="interactions" value="266"/>
</dbReference>
<evidence type="ECO:0000256" key="2">
    <source>
        <dbReference type="ARBA" id="ARBA00004760"/>
    </source>
</evidence>
<dbReference type="InterPro" id="IPR036691">
    <property type="entry name" value="Endo/exonu/phosph_ase_sf"/>
</dbReference>
<keyword evidence="12" id="KW-0443">Lipid metabolism</keyword>
<evidence type="ECO:0000259" key="15">
    <source>
        <dbReference type="Pfam" id="PF03372"/>
    </source>
</evidence>
<evidence type="ECO:0000256" key="13">
    <source>
        <dbReference type="ARBA" id="ARBA00023136"/>
    </source>
</evidence>
<evidence type="ECO:0000256" key="8">
    <source>
        <dbReference type="ARBA" id="ARBA00022801"/>
    </source>
</evidence>
<comment type="subcellular location">
    <subcellularLocation>
        <location evidence="1">Membrane</location>
        <topology evidence="1">Multi-pass membrane protein</topology>
    </subcellularLocation>
</comment>
<evidence type="ECO:0000256" key="12">
    <source>
        <dbReference type="ARBA" id="ARBA00023098"/>
    </source>
</evidence>
<dbReference type="STRING" id="13249.T1HDG3"/>
<dbReference type="InParanoid" id="T1HDG3"/>
<keyword evidence="7" id="KW-0479">Metal-binding</keyword>
<dbReference type="PANTHER" id="PTHR16320:SF24">
    <property type="entry name" value="PHOSPHODIESTERASE, PUTATIVE-RELATED"/>
    <property type="match status" value="1"/>
</dbReference>
<comment type="pathway">
    <text evidence="3">Sphingolipid metabolism.</text>
</comment>
<dbReference type="GO" id="GO:0006665">
    <property type="term" value="P:sphingolipid metabolic process"/>
    <property type="evidence" value="ECO:0007669"/>
    <property type="project" value="UniProtKB-KW"/>
</dbReference>
<dbReference type="HOGENOM" id="CLU_034001_1_0_1"/>
<dbReference type="AlphaFoldDB" id="T1HDG3"/>
<feature type="transmembrane region" description="Helical" evidence="14">
    <location>
        <begin position="348"/>
        <end position="367"/>
    </location>
</feature>
<sequence>MSQRVFIFTLNVWGLPEVFAKEKKKRLSAIANYLNEGNYDVVCLQELWCIGDFKLIKSICNLTLPYAQYFHSGVFGSGLAIYSKWPILKIYYNQWSLNGYVHMLHHGDWYGGKGVALAQIAVNEIIVNVYNVHLIAKYGDDDCYLVHRTVQAFDTAMFVDLTSPSADLTIFCGDLNSTPNDLTFKLIKAIGQLEDTFYAKNTNDKEPFGTYGCPSNTFSGTHSFGNDESLGIRIDYILYRTDSNYKAEAVSYNLPTNFSPIPGEIFSYSDHEAVEAVIVVNKIPGIKDAEERPKTVRATKLIKDACECCHNGELNLEMTRLRYMILAIVLMITLFNFVYFFPSFSFCYFLVFIPLILYYTFLFTIWYKLELNGITSAKIQMLILIPFNWPTAE</sequence>
<protein>
    <recommendedName>
        <fullName evidence="5">sphingomyelin phosphodiesterase</fullName>
        <ecNumber evidence="5">3.1.4.12</ecNumber>
    </recommendedName>
</protein>
<organism evidence="16 17">
    <name type="scientific">Rhodnius prolixus</name>
    <name type="common">Triatomid bug</name>
    <dbReference type="NCBI Taxonomy" id="13249"/>
    <lineage>
        <taxon>Eukaryota</taxon>
        <taxon>Metazoa</taxon>
        <taxon>Ecdysozoa</taxon>
        <taxon>Arthropoda</taxon>
        <taxon>Hexapoda</taxon>
        <taxon>Insecta</taxon>
        <taxon>Pterygota</taxon>
        <taxon>Neoptera</taxon>
        <taxon>Paraneoptera</taxon>
        <taxon>Hemiptera</taxon>
        <taxon>Heteroptera</taxon>
        <taxon>Panheteroptera</taxon>
        <taxon>Cimicomorpha</taxon>
        <taxon>Reduviidae</taxon>
        <taxon>Triatominae</taxon>
        <taxon>Rhodnius</taxon>
    </lineage>
</organism>
<evidence type="ECO:0000256" key="4">
    <source>
        <dbReference type="ARBA" id="ARBA00006335"/>
    </source>
</evidence>
<comment type="similarity">
    <text evidence="4">Belongs to the neutral sphingomyelinase family.</text>
</comment>
<keyword evidence="11 14" id="KW-1133">Transmembrane helix</keyword>
<dbReference type="VEuPathDB" id="VectorBase:RPRC002080"/>
<keyword evidence="13 14" id="KW-0472">Membrane</keyword>
<evidence type="ECO:0000313" key="17">
    <source>
        <dbReference type="Proteomes" id="UP000015103"/>
    </source>
</evidence>
<dbReference type="EMBL" id="ACPB03001677">
    <property type="status" value="NOT_ANNOTATED_CDS"/>
    <property type="molecule type" value="Genomic_DNA"/>
</dbReference>
<accession>T1HDG3</accession>
<name>T1HDG3_RHOPR</name>
<dbReference type="GO" id="GO:0046872">
    <property type="term" value="F:metal ion binding"/>
    <property type="evidence" value="ECO:0007669"/>
    <property type="project" value="UniProtKB-KW"/>
</dbReference>
<feature type="domain" description="Endonuclease/exonuclease/phosphatase" evidence="15">
    <location>
        <begin position="9"/>
        <end position="271"/>
    </location>
</feature>
<dbReference type="InterPro" id="IPR038772">
    <property type="entry name" value="Sph/SMPD2-like"/>
</dbReference>
<dbReference type="Proteomes" id="UP000015103">
    <property type="component" value="Unassembled WGS sequence"/>
</dbReference>